<dbReference type="EMBL" id="BSOG01000002">
    <property type="protein sequence ID" value="GLR13413.1"/>
    <property type="molecule type" value="Genomic_DNA"/>
</dbReference>
<reference evidence="3" key="1">
    <citation type="journal article" date="2019" name="Int. J. Syst. Evol. Microbiol.">
        <title>The Global Catalogue of Microorganisms (GCM) 10K type strain sequencing project: providing services to taxonomists for standard genome sequencing and annotation.</title>
        <authorList>
            <consortium name="The Broad Institute Genomics Platform"/>
            <consortium name="The Broad Institute Genome Sequencing Center for Infectious Disease"/>
            <person name="Wu L."/>
            <person name="Ma J."/>
        </authorList>
    </citation>
    <scope>NUCLEOTIDE SEQUENCE [LARGE SCALE GENOMIC DNA]</scope>
    <source>
        <strain evidence="3">NBRC 110044</strain>
    </source>
</reference>
<accession>A0ABQ5YHD3</accession>
<comment type="caution">
    <text evidence="2">The sequence shown here is derived from an EMBL/GenBank/DDBJ whole genome shotgun (WGS) entry which is preliminary data.</text>
</comment>
<gene>
    <name evidence="2" type="ORF">GCM10007907_22030</name>
</gene>
<feature type="chain" id="PRO_5047010066" description="DUF3047 domain-containing protein" evidence="1">
    <location>
        <begin position="25"/>
        <end position="217"/>
    </location>
</feature>
<evidence type="ECO:0000313" key="2">
    <source>
        <dbReference type="EMBL" id="GLR13413.1"/>
    </source>
</evidence>
<protein>
    <recommendedName>
        <fullName evidence="4">DUF3047 domain-containing protein</fullName>
    </recommendedName>
</protein>
<evidence type="ECO:0000256" key="1">
    <source>
        <dbReference type="SAM" id="SignalP"/>
    </source>
</evidence>
<dbReference type="RefSeq" id="WP_284196515.1">
    <property type="nucleotide sequence ID" value="NZ_BSOG01000002.1"/>
</dbReference>
<feature type="signal peptide" evidence="1">
    <location>
        <begin position="1"/>
        <end position="24"/>
    </location>
</feature>
<evidence type="ECO:0000313" key="3">
    <source>
        <dbReference type="Proteomes" id="UP001156706"/>
    </source>
</evidence>
<evidence type="ECO:0008006" key="4">
    <source>
        <dbReference type="Google" id="ProtNLM"/>
    </source>
</evidence>
<name>A0ABQ5YHD3_9NEIS</name>
<sequence length="217" mass="24057">MNIWKRRAGACALLLLLCSPPALARGYEGYQDQLGNAPWYDGSRARIQYQDTVVVVDVAVWSGIDDGRGADIAWIQGGWGKRGNASAKVYWEYRDKNGQWELGEDIAPAAEALYVQQRNGDQVEWLRDGVIYKTVPWNQFDTVNFMKAQFTAEANNPPADHIPGTLASKNRVSAAQVRRGVAYADTPLAIQSLPEAANGHVEKGDEANTLRTWYAED</sequence>
<dbReference type="Proteomes" id="UP001156706">
    <property type="component" value="Unassembled WGS sequence"/>
</dbReference>
<keyword evidence="3" id="KW-1185">Reference proteome</keyword>
<organism evidence="2 3">
    <name type="scientific">Chitinimonas prasina</name>
    <dbReference type="NCBI Taxonomy" id="1434937"/>
    <lineage>
        <taxon>Bacteria</taxon>
        <taxon>Pseudomonadati</taxon>
        <taxon>Pseudomonadota</taxon>
        <taxon>Betaproteobacteria</taxon>
        <taxon>Neisseriales</taxon>
        <taxon>Chitinibacteraceae</taxon>
        <taxon>Chitinimonas</taxon>
    </lineage>
</organism>
<proteinExistence type="predicted"/>
<keyword evidence="1" id="KW-0732">Signal</keyword>